<feature type="compositionally biased region" description="Low complexity" evidence="1">
    <location>
        <begin position="108"/>
        <end position="122"/>
    </location>
</feature>
<organism evidence="3 4">
    <name type="scientific">Leptospira wolffii</name>
    <dbReference type="NCBI Taxonomy" id="409998"/>
    <lineage>
        <taxon>Bacteria</taxon>
        <taxon>Pseudomonadati</taxon>
        <taxon>Spirochaetota</taxon>
        <taxon>Spirochaetia</taxon>
        <taxon>Leptospirales</taxon>
        <taxon>Leptospiraceae</taxon>
        <taxon>Leptospira</taxon>
    </lineage>
</organism>
<feature type="region of interest" description="Disordered" evidence="1">
    <location>
        <begin position="91"/>
        <end position="144"/>
    </location>
</feature>
<accession>A0ABV5BN53</accession>
<dbReference type="RefSeq" id="WP_016546318.1">
    <property type="nucleotide sequence ID" value="NZ_JBHILI010000005.1"/>
</dbReference>
<sequence length="227" mass="25218">MQNIDYSRRLKQSGNRGSVPRQGDSSFPAVQTIQHVRGSNSPIRSFPSSRSIFMVLIGAISLFTGGVVVGLRLDQKEQAFSQNETQSFYNAGRLNRTEASVEQRENSSSENLSGSNGEGSSNVPEPNPAPKSNNGAATNGGLKFPARSDKENYFLSIPTEDSVEAMEIGKKLLRARPEFQGRFFRSKQGELFVGYFYGREEAQRALELIRPLNDPIFHRTGIHKLQF</sequence>
<name>A0ABV5BN53_9LEPT</name>
<keyword evidence="2" id="KW-1133">Transmembrane helix</keyword>
<comment type="caution">
    <text evidence="3">The sequence shown here is derived from an EMBL/GenBank/DDBJ whole genome shotgun (WGS) entry which is preliminary data.</text>
</comment>
<feature type="compositionally biased region" description="Basic and acidic residues" evidence="1">
    <location>
        <begin position="95"/>
        <end position="107"/>
    </location>
</feature>
<evidence type="ECO:0000256" key="2">
    <source>
        <dbReference type="SAM" id="Phobius"/>
    </source>
</evidence>
<reference evidence="3 4" key="1">
    <citation type="submission" date="2024-09" db="EMBL/GenBank/DDBJ databases">
        <title>Taxonomic and Genotyping Characterization of Leptospira Strains isolated from Multiple Sources in Colombia highlights the importance of intermediate species.</title>
        <authorList>
            <person name="Torres Higuera L."/>
            <person name="Rojas Tapias D."/>
            <person name="Jimenez Velasquez S."/>
            <person name="Renjifo Ibanez C."/>
        </authorList>
    </citation>
    <scope>NUCLEOTIDE SEQUENCE [LARGE SCALE GENOMIC DNA]</scope>
    <source>
        <strain evidence="3 4">Lep080</strain>
    </source>
</reference>
<dbReference type="EMBL" id="JBHILJ010000004">
    <property type="protein sequence ID" value="MFB5736733.1"/>
    <property type="molecule type" value="Genomic_DNA"/>
</dbReference>
<evidence type="ECO:0000256" key="1">
    <source>
        <dbReference type="SAM" id="MobiDB-lite"/>
    </source>
</evidence>
<evidence type="ECO:0000313" key="4">
    <source>
        <dbReference type="Proteomes" id="UP001580391"/>
    </source>
</evidence>
<keyword evidence="2" id="KW-0472">Membrane</keyword>
<evidence type="ECO:0000313" key="3">
    <source>
        <dbReference type="EMBL" id="MFB5736733.1"/>
    </source>
</evidence>
<feature type="transmembrane region" description="Helical" evidence="2">
    <location>
        <begin position="52"/>
        <end position="73"/>
    </location>
</feature>
<keyword evidence="2" id="KW-0812">Transmembrane</keyword>
<dbReference type="Proteomes" id="UP001580391">
    <property type="component" value="Unassembled WGS sequence"/>
</dbReference>
<keyword evidence="4" id="KW-1185">Reference proteome</keyword>
<gene>
    <name evidence="3" type="ORF">ACE5IX_09455</name>
</gene>
<protein>
    <recommendedName>
        <fullName evidence="5">SPOR domain-containing protein</fullName>
    </recommendedName>
</protein>
<evidence type="ECO:0008006" key="5">
    <source>
        <dbReference type="Google" id="ProtNLM"/>
    </source>
</evidence>
<proteinExistence type="predicted"/>
<feature type="region of interest" description="Disordered" evidence="1">
    <location>
        <begin position="1"/>
        <end position="27"/>
    </location>
</feature>